<reference evidence="3 4" key="1">
    <citation type="journal article" date="2019" name="Nat. Microbiol.">
        <title>Mediterranean grassland soil C-N compound turnover is dependent on rainfall and depth, and is mediated by genomically divergent microorganisms.</title>
        <authorList>
            <person name="Diamond S."/>
            <person name="Andeer P.F."/>
            <person name="Li Z."/>
            <person name="Crits-Christoph A."/>
            <person name="Burstein D."/>
            <person name="Anantharaman K."/>
            <person name="Lane K.R."/>
            <person name="Thomas B.C."/>
            <person name="Pan C."/>
            <person name="Northen T.R."/>
            <person name="Banfield J.F."/>
        </authorList>
    </citation>
    <scope>NUCLEOTIDE SEQUENCE [LARGE SCALE GENOMIC DNA]</scope>
    <source>
        <strain evidence="3">NP_4</strain>
    </source>
</reference>
<feature type="domain" description="Outer membrane protein beta-barrel" evidence="2">
    <location>
        <begin position="13"/>
        <end position="145"/>
    </location>
</feature>
<sequence length="388" mass="41594">MRALTIVGVGLVCAAATLSGQHSDQIEWGAYGTFTRFDKLYGLPDRTGGGIRFGYFISDHIGVEAESNWLGPSTTTGRASYLFHTGSLSLVLNLPLGNRAMFYALGGVARVDYGTTYPYNFAENGLGGGGGLRLMFSDRWGLRLDGRAFFDPKKSLLTGSTSTHLIASAGLSYMGGLPRTGTYVARGGERDYQWYWGAEGGVILVKTNAQTSTVEPIVGGHWLITKHRTSLLVSYEGSFFIDSVRAIIEDPASTASSAGPGFRDVTFSRLRRLSFGLVAHPAQRRIEPFVGGGFAIMQIINPAVDCSSCTTNSEAFAAQGLAQNAASKAFAWVLGGLQINYSRRLNVFGQYIITSSSQGFLLNGNTHTLQGGVRYSLGSAREDVTGPR</sequence>
<dbReference type="Proteomes" id="UP000319353">
    <property type="component" value="Unassembled WGS sequence"/>
</dbReference>
<accession>A0A537KJC8</accession>
<evidence type="ECO:0000313" key="3">
    <source>
        <dbReference type="EMBL" id="TMI95877.1"/>
    </source>
</evidence>
<proteinExistence type="predicted"/>
<dbReference type="Pfam" id="PF13505">
    <property type="entry name" value="OMP_b-brl"/>
    <property type="match status" value="1"/>
</dbReference>
<name>A0A537KJC8_9BACT</name>
<gene>
    <name evidence="3" type="ORF">E6H01_14195</name>
</gene>
<dbReference type="InterPro" id="IPR027385">
    <property type="entry name" value="Beta-barrel_OMP"/>
</dbReference>
<comment type="caution">
    <text evidence="3">The sequence shown here is derived from an EMBL/GenBank/DDBJ whole genome shotgun (WGS) entry which is preliminary data.</text>
</comment>
<protein>
    <recommendedName>
        <fullName evidence="2">Outer membrane protein beta-barrel domain-containing protein</fullName>
    </recommendedName>
</protein>
<organism evidence="3 4">
    <name type="scientific">Candidatus Segetimicrobium genomatis</name>
    <dbReference type="NCBI Taxonomy" id="2569760"/>
    <lineage>
        <taxon>Bacteria</taxon>
        <taxon>Bacillati</taxon>
        <taxon>Candidatus Sysuimicrobiota</taxon>
        <taxon>Candidatus Sysuimicrobiia</taxon>
        <taxon>Candidatus Sysuimicrobiales</taxon>
        <taxon>Candidatus Segetimicrobiaceae</taxon>
        <taxon>Candidatus Segetimicrobium</taxon>
    </lineage>
</organism>
<dbReference type="SUPFAM" id="SSF56925">
    <property type="entry name" value="OMPA-like"/>
    <property type="match status" value="1"/>
</dbReference>
<dbReference type="AlphaFoldDB" id="A0A537KJC8"/>
<dbReference type="Gene3D" id="2.40.160.20">
    <property type="match status" value="1"/>
</dbReference>
<keyword evidence="1" id="KW-0732">Signal</keyword>
<evidence type="ECO:0000259" key="2">
    <source>
        <dbReference type="Pfam" id="PF13505"/>
    </source>
</evidence>
<evidence type="ECO:0000313" key="4">
    <source>
        <dbReference type="Proteomes" id="UP000319353"/>
    </source>
</evidence>
<dbReference type="EMBL" id="VBAL01000277">
    <property type="protein sequence ID" value="TMI95877.1"/>
    <property type="molecule type" value="Genomic_DNA"/>
</dbReference>
<dbReference type="InterPro" id="IPR011250">
    <property type="entry name" value="OMP/PagP_B-barrel"/>
</dbReference>
<evidence type="ECO:0000256" key="1">
    <source>
        <dbReference type="ARBA" id="ARBA00022729"/>
    </source>
</evidence>